<dbReference type="Proteomes" id="UP000594943">
    <property type="component" value="Chromosome 2"/>
</dbReference>
<name>A0A7T2U7L6_9BURK</name>
<dbReference type="EMBL" id="CP065687">
    <property type="protein sequence ID" value="QPS47058.1"/>
    <property type="molecule type" value="Genomic_DNA"/>
</dbReference>
<organism evidence="1 2">
    <name type="scientific">Burkholderia humptydooensis</name>
    <dbReference type="NCBI Taxonomy" id="430531"/>
    <lineage>
        <taxon>Bacteria</taxon>
        <taxon>Pseudomonadati</taxon>
        <taxon>Pseudomonadota</taxon>
        <taxon>Betaproteobacteria</taxon>
        <taxon>Burkholderiales</taxon>
        <taxon>Burkholderiaceae</taxon>
        <taxon>Burkholderia</taxon>
        <taxon>pseudomallei group</taxon>
    </lineage>
</organism>
<protein>
    <submittedName>
        <fullName evidence="1">Uncharacterized protein</fullName>
    </submittedName>
</protein>
<evidence type="ECO:0000313" key="1">
    <source>
        <dbReference type="EMBL" id="QPS47058.1"/>
    </source>
</evidence>
<accession>A0A7T2U7L6</accession>
<sequence>MSTFLRRESDCSARGQHCAERSIEWPLVALRDVDSKCLPIDCPASPIRRADALCDRNFPIRFGLSARDARRFDARRAARVADNGRRCFS</sequence>
<evidence type="ECO:0000313" key="2">
    <source>
        <dbReference type="Proteomes" id="UP000594943"/>
    </source>
</evidence>
<dbReference type="AlphaFoldDB" id="A0A7T2U7L6"/>
<gene>
    <name evidence="1" type="ORF">I6G56_21530</name>
</gene>
<reference evidence="1 2" key="1">
    <citation type="submission" date="2020-12" db="EMBL/GenBank/DDBJ databases">
        <title>FDA dAtabase for Regulatory Grade micrObial Sequences (FDA-ARGOS): Supporting development and validation of Infectious Disease Dx tests.</title>
        <authorList>
            <person name="Nelson B."/>
            <person name="Plummer A."/>
            <person name="Tallon L."/>
            <person name="Sadzewicz L."/>
            <person name="Zhao X."/>
            <person name="Boylan J."/>
            <person name="Ott S."/>
            <person name="Bowen H."/>
            <person name="Vavikolanu K."/>
            <person name="Mehta A."/>
            <person name="Aluvathingal J."/>
            <person name="Nadendla S."/>
            <person name="Myers T."/>
            <person name="Yan Y."/>
            <person name="Sichtig H."/>
        </authorList>
    </citation>
    <scope>NUCLEOTIDE SEQUENCE [LARGE SCALE GENOMIC DNA]</scope>
    <source>
        <strain evidence="1 2">FDAARGOS_899</strain>
    </source>
</reference>
<proteinExistence type="predicted"/>
<dbReference type="KEGG" id="bhg:I6G56_21530"/>